<protein>
    <submittedName>
        <fullName evidence="2">Uncharacterized protein</fullName>
    </submittedName>
</protein>
<evidence type="ECO:0000313" key="3">
    <source>
        <dbReference type="Proteomes" id="UP001369815"/>
    </source>
</evidence>
<dbReference type="AlphaFoldDB" id="A0AAX6MKR1"/>
<name>A0AAX6MKR1_9PEZI</name>
<comment type="caution">
    <text evidence="2">The sequence shown here is derived from an EMBL/GenBank/DDBJ whole genome shotgun (WGS) entry which is preliminary data.</text>
</comment>
<sequence length="252" mass="27608">MCLPRSRKHNILKQNTLATFKQAVQYISKKSKRSSRDKDWSDMYMERRRSDRNHVYVVHQHGYGSRAGPSGSQSHSYASHYGSHQGGSGDVNGYQQGPTMPTTPVTPVASAQPPAQPSPQPTVPEDPPATSQPVPMNDQTSFTTQPGYQTVDQPVSGGRSVRVSVATGYTANGAANEAAAGQGQASGYNPNQAAGQEANPEDDEYGATGYANGWGLSWGQPDQHGRQYLQYADNGHHKHHHKHHHHHHHRRH</sequence>
<proteinExistence type="predicted"/>
<feature type="region of interest" description="Disordered" evidence="1">
    <location>
        <begin position="181"/>
        <end position="208"/>
    </location>
</feature>
<feature type="compositionally biased region" description="Polar residues" evidence="1">
    <location>
        <begin position="129"/>
        <end position="153"/>
    </location>
</feature>
<organism evidence="2 3">
    <name type="scientific">Daldinia eschscholtzii</name>
    <dbReference type="NCBI Taxonomy" id="292717"/>
    <lineage>
        <taxon>Eukaryota</taxon>
        <taxon>Fungi</taxon>
        <taxon>Dikarya</taxon>
        <taxon>Ascomycota</taxon>
        <taxon>Pezizomycotina</taxon>
        <taxon>Sordariomycetes</taxon>
        <taxon>Xylariomycetidae</taxon>
        <taxon>Xylariales</taxon>
        <taxon>Hypoxylaceae</taxon>
        <taxon>Daldinia</taxon>
    </lineage>
</organism>
<evidence type="ECO:0000313" key="2">
    <source>
        <dbReference type="EMBL" id="KAK6953225.1"/>
    </source>
</evidence>
<accession>A0AAX6MKR1</accession>
<keyword evidence="3" id="KW-1185">Reference proteome</keyword>
<reference evidence="2 3" key="1">
    <citation type="journal article" date="2024" name="Front Chem Biol">
        <title>Unveiling the potential of Daldinia eschscholtzii MFLUCC 19-0629 through bioactivity and bioinformatics studies for enhanced sustainable agriculture production.</title>
        <authorList>
            <person name="Brooks S."/>
            <person name="Weaver J.A."/>
            <person name="Klomchit A."/>
            <person name="Alharthi S.A."/>
            <person name="Onlamun T."/>
            <person name="Nurani R."/>
            <person name="Vong T.K."/>
            <person name="Alberti F."/>
            <person name="Greco C."/>
        </authorList>
    </citation>
    <scope>NUCLEOTIDE SEQUENCE [LARGE SCALE GENOMIC DNA]</scope>
    <source>
        <strain evidence="2">MFLUCC 19-0629</strain>
    </source>
</reference>
<evidence type="ECO:0000256" key="1">
    <source>
        <dbReference type="SAM" id="MobiDB-lite"/>
    </source>
</evidence>
<feature type="region of interest" description="Disordered" evidence="1">
    <location>
        <begin position="62"/>
        <end position="156"/>
    </location>
</feature>
<dbReference type="EMBL" id="JBANMG010000005">
    <property type="protein sequence ID" value="KAK6953225.1"/>
    <property type="molecule type" value="Genomic_DNA"/>
</dbReference>
<gene>
    <name evidence="2" type="ORF">Daesc_005525</name>
</gene>
<feature type="compositionally biased region" description="Low complexity" evidence="1">
    <location>
        <begin position="98"/>
        <end position="113"/>
    </location>
</feature>
<dbReference type="Proteomes" id="UP001369815">
    <property type="component" value="Unassembled WGS sequence"/>
</dbReference>
<feature type="compositionally biased region" description="Pro residues" evidence="1">
    <location>
        <begin position="114"/>
        <end position="127"/>
    </location>
</feature>